<dbReference type="HAMAP" id="MF_01365_B">
    <property type="entry name" value="Ribosomal_uL6_B"/>
    <property type="match status" value="1"/>
</dbReference>
<organism evidence="7 8">
    <name type="scientific">Acidimicrobium ferrooxidans</name>
    <dbReference type="NCBI Taxonomy" id="53635"/>
    <lineage>
        <taxon>Bacteria</taxon>
        <taxon>Bacillati</taxon>
        <taxon>Actinomycetota</taxon>
        <taxon>Acidimicrobiia</taxon>
        <taxon>Acidimicrobiales</taxon>
        <taxon>Acidimicrobiaceae</taxon>
        <taxon>Acidimicrobium</taxon>
    </lineage>
</organism>
<evidence type="ECO:0000259" key="6">
    <source>
        <dbReference type="Pfam" id="PF00347"/>
    </source>
</evidence>
<evidence type="ECO:0000256" key="1">
    <source>
        <dbReference type="ARBA" id="ARBA00022980"/>
    </source>
</evidence>
<comment type="caution">
    <text evidence="7">The sequence shown here is derived from an EMBL/GenBank/DDBJ whole genome shotgun (WGS) entry which is preliminary data.</text>
</comment>
<keyword evidence="8" id="KW-1185">Reference proteome</keyword>
<dbReference type="SUPFAM" id="SSF56053">
    <property type="entry name" value="Ribosomal protein L6"/>
    <property type="match status" value="2"/>
</dbReference>
<accession>A0ABS3ASA2</accession>
<dbReference type="NCBIfam" id="TIGR03654">
    <property type="entry name" value="L6_bact"/>
    <property type="match status" value="1"/>
</dbReference>
<dbReference type="InterPro" id="IPR019906">
    <property type="entry name" value="Ribosomal_uL6_bac-type"/>
</dbReference>
<dbReference type="PROSITE" id="PS00525">
    <property type="entry name" value="RIBOSOMAL_L6_1"/>
    <property type="match status" value="1"/>
</dbReference>
<dbReference type="Pfam" id="PF00347">
    <property type="entry name" value="Ribosomal_L6"/>
    <property type="match status" value="2"/>
</dbReference>
<name>A0ABS3ASA2_9ACTN</name>
<gene>
    <name evidence="3 7" type="primary">rplF</name>
    <name evidence="7" type="ORF">JYT35_00700</name>
</gene>
<evidence type="ECO:0000256" key="2">
    <source>
        <dbReference type="ARBA" id="ARBA00023274"/>
    </source>
</evidence>
<comment type="subunit">
    <text evidence="3">Part of the 50S ribosomal subunit.</text>
</comment>
<evidence type="ECO:0000313" key="8">
    <source>
        <dbReference type="Proteomes" id="UP000724964"/>
    </source>
</evidence>
<keyword evidence="1 3" id="KW-0689">Ribosomal protein</keyword>
<keyword evidence="3 5" id="KW-0699">rRNA-binding</keyword>
<dbReference type="PANTHER" id="PTHR11655">
    <property type="entry name" value="60S/50S RIBOSOMAL PROTEIN L6/L9"/>
    <property type="match status" value="1"/>
</dbReference>
<dbReference type="Proteomes" id="UP000724964">
    <property type="component" value="Unassembled WGS sequence"/>
</dbReference>
<dbReference type="PIRSF" id="PIRSF002162">
    <property type="entry name" value="Ribosomal_L6"/>
    <property type="match status" value="1"/>
</dbReference>
<proteinExistence type="inferred from homology"/>
<keyword evidence="2 3" id="KW-0687">Ribonucleoprotein</keyword>
<dbReference type="InterPro" id="IPR020040">
    <property type="entry name" value="Ribosomal_uL6_a/b-dom"/>
</dbReference>
<comment type="similarity">
    <text evidence="3 4">Belongs to the universal ribosomal protein uL6 family.</text>
</comment>
<dbReference type="GO" id="GO:0005840">
    <property type="term" value="C:ribosome"/>
    <property type="evidence" value="ECO:0007669"/>
    <property type="project" value="UniProtKB-KW"/>
</dbReference>
<evidence type="ECO:0000256" key="4">
    <source>
        <dbReference type="RuleBase" id="RU003869"/>
    </source>
</evidence>
<sequence>MSRIGKAPVEIPSGVDVSVDGANVTVKGSGGTLEHVMPESIAAAVEGSTITITRTAEERDSRALHGLTRALINNMVLGVSQGFSKELTIVGVGYRAVAKGPQKLELALGFSHPVIIDAPDGITFEVPTTTSIKVSGIDKQLVGQVAANIRKHREPEPYKGKGIRYVDEYVLRKAGKAAK</sequence>
<keyword evidence="3 5" id="KW-0694">RNA-binding</keyword>
<evidence type="ECO:0000256" key="3">
    <source>
        <dbReference type="HAMAP-Rule" id="MF_01365"/>
    </source>
</evidence>
<reference evidence="7" key="1">
    <citation type="submission" date="2021-02" db="EMBL/GenBank/DDBJ databases">
        <title>Activity-based single-cell genomes from oceanic crustal fluid captures similar information to metagenomic and metatranscriptomic surveys with orders of magnitude less sampling.</title>
        <authorList>
            <person name="D'Angelo T.S."/>
            <person name="Orcutt B.N."/>
        </authorList>
    </citation>
    <scope>NUCLEOTIDE SEQUENCE [LARGE SCALE GENOMIC DNA]</scope>
    <source>
        <strain evidence="7">AH-315-J10</strain>
    </source>
</reference>
<evidence type="ECO:0000313" key="7">
    <source>
        <dbReference type="EMBL" id="MBN4059617.1"/>
    </source>
</evidence>
<comment type="function">
    <text evidence="3 5">This protein binds to the 23S rRNA, and is important in its secondary structure. It is located near the subunit interface in the base of the L7/L12 stalk, and near the tRNA binding site of the peptidyltransferase center.</text>
</comment>
<dbReference type="InterPro" id="IPR036789">
    <property type="entry name" value="Ribosomal_uL6-like_a/b-dom_sf"/>
</dbReference>
<dbReference type="EMBL" id="JAFIUH010000008">
    <property type="protein sequence ID" value="MBN4059617.1"/>
    <property type="molecule type" value="Genomic_DNA"/>
</dbReference>
<feature type="domain" description="Large ribosomal subunit protein uL6 alpha-beta" evidence="6">
    <location>
        <begin position="90"/>
        <end position="165"/>
    </location>
</feature>
<protein>
    <recommendedName>
        <fullName evidence="3">Large ribosomal subunit protein uL6</fullName>
    </recommendedName>
</protein>
<dbReference type="Gene3D" id="3.90.930.12">
    <property type="entry name" value="Ribosomal protein L6, alpha-beta domain"/>
    <property type="match status" value="2"/>
</dbReference>
<dbReference type="PRINTS" id="PR00059">
    <property type="entry name" value="RIBOSOMALL6"/>
</dbReference>
<evidence type="ECO:0000256" key="5">
    <source>
        <dbReference type="RuleBase" id="RU003870"/>
    </source>
</evidence>
<dbReference type="InterPro" id="IPR000702">
    <property type="entry name" value="Ribosomal_uL6-like"/>
</dbReference>
<dbReference type="PANTHER" id="PTHR11655:SF14">
    <property type="entry name" value="LARGE RIBOSOMAL SUBUNIT PROTEIN UL6M"/>
    <property type="match status" value="1"/>
</dbReference>
<feature type="domain" description="Large ribosomal subunit protein uL6 alpha-beta" evidence="6">
    <location>
        <begin position="11"/>
        <end position="82"/>
    </location>
</feature>
<dbReference type="InterPro" id="IPR002358">
    <property type="entry name" value="Ribosomal_uL6_CS"/>
</dbReference>